<dbReference type="Pfam" id="PF12770">
    <property type="entry name" value="CHAT"/>
    <property type="match status" value="1"/>
</dbReference>
<keyword evidence="5" id="KW-1185">Reference proteome</keyword>
<evidence type="ECO:0000256" key="2">
    <source>
        <dbReference type="SAM" id="Phobius"/>
    </source>
</evidence>
<organism evidence="4 5">
    <name type="scientific">Desulfonema ishimotonii</name>
    <dbReference type="NCBI Taxonomy" id="45657"/>
    <lineage>
        <taxon>Bacteria</taxon>
        <taxon>Pseudomonadati</taxon>
        <taxon>Thermodesulfobacteriota</taxon>
        <taxon>Desulfobacteria</taxon>
        <taxon>Desulfobacterales</taxon>
        <taxon>Desulfococcaceae</taxon>
        <taxon>Desulfonema</taxon>
    </lineage>
</organism>
<evidence type="ECO:0000313" key="4">
    <source>
        <dbReference type="EMBL" id="GBC59646.1"/>
    </source>
</evidence>
<keyword evidence="2" id="KW-1133">Transmembrane helix</keyword>
<dbReference type="InterPro" id="IPR024983">
    <property type="entry name" value="CHAT_dom"/>
</dbReference>
<dbReference type="AlphaFoldDB" id="A0A401FRQ7"/>
<dbReference type="EMBL" id="BEXT01000001">
    <property type="protein sequence ID" value="GBC59646.1"/>
    <property type="molecule type" value="Genomic_DNA"/>
</dbReference>
<dbReference type="OrthoDB" id="556502at2"/>
<comment type="caution">
    <text evidence="4">The sequence shown here is derived from an EMBL/GenBank/DDBJ whole genome shotgun (WGS) entry which is preliminary data.</text>
</comment>
<feature type="domain" description="CHAT" evidence="3">
    <location>
        <begin position="80"/>
        <end position="360"/>
    </location>
</feature>
<protein>
    <recommendedName>
        <fullName evidence="3">CHAT domain-containing protein</fullName>
    </recommendedName>
</protein>
<feature type="region of interest" description="Disordered" evidence="1">
    <location>
        <begin position="369"/>
        <end position="427"/>
    </location>
</feature>
<gene>
    <name evidence="4" type="ORF">DENIS_0585</name>
</gene>
<evidence type="ECO:0000256" key="1">
    <source>
        <dbReference type="SAM" id="MobiDB-lite"/>
    </source>
</evidence>
<reference evidence="5" key="2">
    <citation type="submission" date="2019-01" db="EMBL/GenBank/DDBJ databases">
        <title>Genome sequence of Desulfonema ishimotonii strain Tokyo 01.</title>
        <authorList>
            <person name="Fukui M."/>
        </authorList>
    </citation>
    <scope>NUCLEOTIDE SEQUENCE [LARGE SCALE GENOMIC DNA]</scope>
    <source>
        <strain evidence="5">Tokyo 01</strain>
    </source>
</reference>
<evidence type="ECO:0000313" key="5">
    <source>
        <dbReference type="Proteomes" id="UP000288096"/>
    </source>
</evidence>
<feature type="compositionally biased region" description="Basic and acidic residues" evidence="1">
    <location>
        <begin position="412"/>
        <end position="421"/>
    </location>
</feature>
<reference evidence="5" key="1">
    <citation type="submission" date="2017-11" db="EMBL/GenBank/DDBJ databases">
        <authorList>
            <person name="Watanabe M."/>
            <person name="Kojima H."/>
        </authorList>
    </citation>
    <scope>NUCLEOTIDE SEQUENCE [LARGE SCALE GENOMIC DNA]</scope>
    <source>
        <strain evidence="5">Tokyo 01</strain>
    </source>
</reference>
<dbReference type="Proteomes" id="UP000288096">
    <property type="component" value="Unassembled WGS sequence"/>
</dbReference>
<keyword evidence="2" id="KW-0812">Transmembrane</keyword>
<evidence type="ECO:0000259" key="3">
    <source>
        <dbReference type="Pfam" id="PF12770"/>
    </source>
</evidence>
<sequence length="684" mass="75611">MKSMRPDYRNDDTIWLDISRNGNALRLGLRRAEGDAIWHYEPVSFPLEETERKCRAMQEAFSAASRKGGNGSWDTERLRANGQALCDTLLTPGVKEALSHTDAEYLILTLDDQVINFPWELLCTGKGFLCEQFRIGRRVATCQPTTESVPRDLSPPLKMWIVADDGASSGAELGNVYSEGREILSIIDMLNQDEDSPIIEADFESECTSEEIFSRIRGFDLFHFAGHADFVPEDPGQSGWRVDRGHIRAADIHNMAGGAPMPAMVFSNACQSACNQFRIWGGSGDDGPFGLANAFMLAGVQHYIGSVWDIMDEAGSRFAQNFYRFLTAGTSVGEAVRRARQEMIRPDGDICWASYVLYGDPRTVYFESDKNAESRPEATDRIPVPQPADPTDPDEPRSEAVTVDGADFSSPSEEKTAEKVSKPTPSSGKGMPHFFVPLLIVLLAGVMALFVLLLSRHPPSHTQTDEWTSQPLNVAVVPEKSPDSVSPPGKTESIATAMESSLQECRRVKVVARGSVLYDHIIKEWDLWKKYIAEQERPQVRMLPATLILSFNLLPDNTVTMHLSDTRQTDVRGIFEYHLADGTSPLMQKKEMGRKIVAAIRAEWPVQGIITKVAGEEIHLNIGSDVGVGLGSRFKIVERMTADGPVFREETEFEVFSLSAKNCIVKTAKGEKSGAKKGMKVAGL</sequence>
<name>A0A401FRQ7_9BACT</name>
<proteinExistence type="predicted"/>
<feature type="transmembrane region" description="Helical" evidence="2">
    <location>
        <begin position="434"/>
        <end position="454"/>
    </location>
</feature>
<accession>A0A401FRQ7</accession>
<keyword evidence="2" id="KW-0472">Membrane</keyword>
<dbReference type="Gene3D" id="3.40.50.1460">
    <property type="match status" value="1"/>
</dbReference>
<feature type="compositionally biased region" description="Basic and acidic residues" evidence="1">
    <location>
        <begin position="369"/>
        <end position="380"/>
    </location>
</feature>